<sequence>MGANGAFVTKTLNYANPTNHHYQDFHISDKSFEQSGVNEEDIHTYRAYNDLNYNTVIRQDIDPTPAPSNPSPPMPENNYDF</sequence>
<protein>
    <submittedName>
        <fullName evidence="2">Uncharacterized protein</fullName>
    </submittedName>
</protein>
<comment type="caution">
    <text evidence="2">The sequence shown here is derived from an EMBL/GenBank/DDBJ whole genome shotgun (WGS) entry which is preliminary data.</text>
</comment>
<dbReference type="EMBL" id="ACKY01000034">
    <property type="protein sequence ID" value="EEV89092.1"/>
    <property type="molecule type" value="Genomic_DNA"/>
</dbReference>
<proteinExistence type="predicted"/>
<feature type="compositionally biased region" description="Pro residues" evidence="1">
    <location>
        <begin position="64"/>
        <end position="75"/>
    </location>
</feature>
<dbReference type="GeneID" id="84789781"/>
<feature type="region of interest" description="Disordered" evidence="1">
    <location>
        <begin position="59"/>
        <end position="81"/>
    </location>
</feature>
<dbReference type="RefSeq" id="WP_004140158.1">
    <property type="nucleotide sequence ID" value="NZ_GG694025.1"/>
</dbReference>
<dbReference type="HOGENOM" id="CLU_2567548_0_0_6"/>
<reference evidence="2 3" key="1">
    <citation type="submission" date="2009-08" db="EMBL/GenBank/DDBJ databases">
        <authorList>
            <person name="Qin X."/>
            <person name="Bachman B."/>
            <person name="Battles P."/>
            <person name="Bell A."/>
            <person name="Bess C."/>
            <person name="Bickham C."/>
            <person name="Chaboub L."/>
            <person name="Chen D."/>
            <person name="Coyle M."/>
            <person name="Deiros D.R."/>
            <person name="Dinh H."/>
            <person name="Forbes L."/>
            <person name="Fowler G."/>
            <person name="Francisco L."/>
            <person name="Fu Q."/>
            <person name="Gubbala S."/>
            <person name="Hale W."/>
            <person name="Han Y."/>
            <person name="Hemphill L."/>
            <person name="Highlander S.K."/>
            <person name="Hirani K."/>
            <person name="Hogues M."/>
            <person name="Jackson L."/>
            <person name="Jakkamsetti A."/>
            <person name="Javaid M."/>
            <person name="Jiang H."/>
            <person name="Korchina V."/>
            <person name="Kovar C."/>
            <person name="Lara F."/>
            <person name="Lee S."/>
            <person name="Mata R."/>
            <person name="Mathew T."/>
            <person name="Moen C."/>
            <person name="Morales K."/>
            <person name="Munidasa M."/>
            <person name="Nazareth L."/>
            <person name="Ngo R."/>
            <person name="Nguyen L."/>
            <person name="Okwuonu G."/>
            <person name="Ongeri F."/>
            <person name="Patil S."/>
            <person name="Petrosino J."/>
            <person name="Pham C."/>
            <person name="Pham P."/>
            <person name="Pu L.-L."/>
            <person name="Puazo M."/>
            <person name="Raj R."/>
            <person name="Reid J."/>
            <person name="Rouhana J."/>
            <person name="Saada N."/>
            <person name="Shang Y."/>
            <person name="Simmons D."/>
            <person name="Thornton R."/>
            <person name="Warren J."/>
            <person name="Weissenberger G."/>
            <person name="Zhang J."/>
            <person name="Zhang L."/>
            <person name="Zhou C."/>
            <person name="Zhu D."/>
            <person name="Muzny D."/>
            <person name="Worley K."/>
            <person name="Gibbs R."/>
        </authorList>
    </citation>
    <scope>NUCLEOTIDE SEQUENCE [LARGE SCALE GENOMIC DNA]</scope>
    <source>
        <strain evidence="3">ATCC 15826 / DSM 8339 / NCTC 10426 / 6573</strain>
    </source>
</reference>
<dbReference type="AlphaFoldDB" id="C8N8D9"/>
<evidence type="ECO:0000256" key="1">
    <source>
        <dbReference type="SAM" id="MobiDB-lite"/>
    </source>
</evidence>
<dbReference type="Proteomes" id="UP000004870">
    <property type="component" value="Unassembled WGS sequence"/>
</dbReference>
<gene>
    <name evidence="2" type="ORF">HMPREF0198_0766</name>
</gene>
<accession>C8N8D9</accession>
<evidence type="ECO:0000313" key="3">
    <source>
        <dbReference type="Proteomes" id="UP000004870"/>
    </source>
</evidence>
<keyword evidence="3" id="KW-1185">Reference proteome</keyword>
<evidence type="ECO:0000313" key="2">
    <source>
        <dbReference type="EMBL" id="EEV89092.1"/>
    </source>
</evidence>
<organism evidence="2 3">
    <name type="scientific">Cardiobacterium hominis (strain ATCC 15826 / DSM 8339 / NCTC 10426 / 6573)</name>
    <dbReference type="NCBI Taxonomy" id="638300"/>
    <lineage>
        <taxon>Bacteria</taxon>
        <taxon>Pseudomonadati</taxon>
        <taxon>Pseudomonadota</taxon>
        <taxon>Gammaproteobacteria</taxon>
        <taxon>Cardiobacteriales</taxon>
        <taxon>Cardiobacteriaceae</taxon>
        <taxon>Cardiobacterium</taxon>
    </lineage>
</organism>
<name>C8N8D9_CARH6</name>